<evidence type="ECO:0000256" key="6">
    <source>
        <dbReference type="ARBA" id="ARBA00023063"/>
    </source>
</evidence>
<keyword evidence="8" id="KW-1003">Cell membrane</keyword>
<accession>A0A9P4YVW4</accession>
<feature type="transmembrane region" description="Helical" evidence="8">
    <location>
        <begin position="404"/>
        <end position="423"/>
    </location>
</feature>
<dbReference type="InterPro" id="IPR004737">
    <property type="entry name" value="NO3_transporter_NarK/NarU-like"/>
</dbReference>
<dbReference type="RefSeq" id="XP_035322725.1">
    <property type="nucleotide sequence ID" value="XM_035467759.1"/>
</dbReference>
<feature type="transmembrane region" description="Helical" evidence="8">
    <location>
        <begin position="467"/>
        <end position="488"/>
    </location>
</feature>
<evidence type="ECO:0000256" key="8">
    <source>
        <dbReference type="RuleBase" id="RU366033"/>
    </source>
</evidence>
<feature type="transmembrane region" description="Helical" evidence="8">
    <location>
        <begin position="33"/>
        <end position="52"/>
    </location>
</feature>
<evidence type="ECO:0000256" key="4">
    <source>
        <dbReference type="ARBA" id="ARBA00022692"/>
    </source>
</evidence>
<feature type="transmembrane region" description="Helical" evidence="8">
    <location>
        <begin position="430"/>
        <end position="447"/>
    </location>
</feature>
<reference evidence="9" key="1">
    <citation type="submission" date="2020-03" db="EMBL/GenBank/DDBJ databases">
        <title>Site-based positive gene gene selection in Geosmithia morbida across the United States reveals a broad range of putative effectors and factors for local host and environmental adapation.</title>
        <authorList>
            <person name="Onufrak A."/>
            <person name="Murdoch R.W."/>
            <person name="Gazis R."/>
            <person name="Huff M."/>
            <person name="Staton M."/>
            <person name="Klingeman W."/>
            <person name="Hadziabdic D."/>
        </authorList>
    </citation>
    <scope>NUCLEOTIDE SEQUENCE</scope>
    <source>
        <strain evidence="9">1262</strain>
    </source>
</reference>
<dbReference type="NCBIfam" id="TIGR00886">
    <property type="entry name" value="2A0108"/>
    <property type="match status" value="1"/>
</dbReference>
<evidence type="ECO:0000313" key="10">
    <source>
        <dbReference type="Proteomes" id="UP000749293"/>
    </source>
</evidence>
<feature type="transmembrane region" description="Helical" evidence="8">
    <location>
        <begin position="198"/>
        <end position="219"/>
    </location>
</feature>
<dbReference type="SUPFAM" id="SSF103473">
    <property type="entry name" value="MFS general substrate transporter"/>
    <property type="match status" value="1"/>
</dbReference>
<evidence type="ECO:0000256" key="5">
    <source>
        <dbReference type="ARBA" id="ARBA00022989"/>
    </source>
</evidence>
<protein>
    <recommendedName>
        <fullName evidence="8">Nitrate/nitrite transporter</fullName>
    </recommendedName>
</protein>
<evidence type="ECO:0000256" key="1">
    <source>
        <dbReference type="ARBA" id="ARBA00004141"/>
    </source>
</evidence>
<dbReference type="InterPro" id="IPR011701">
    <property type="entry name" value="MFS"/>
</dbReference>
<keyword evidence="5 8" id="KW-1133">Transmembrane helix</keyword>
<keyword evidence="4 8" id="KW-0812">Transmembrane</keyword>
<dbReference type="InterPro" id="IPR044772">
    <property type="entry name" value="NO3_transporter"/>
</dbReference>
<feature type="transmembrane region" description="Helical" evidence="8">
    <location>
        <begin position="330"/>
        <end position="354"/>
    </location>
</feature>
<feature type="transmembrane region" description="Helical" evidence="8">
    <location>
        <begin position="164"/>
        <end position="186"/>
    </location>
</feature>
<name>A0A9P4YVW4_9HYPO</name>
<comment type="subcellular location">
    <subcellularLocation>
        <location evidence="8">Cell membrane</location>
        <topology evidence="8">Multi-pass membrane protein</topology>
    </subcellularLocation>
    <subcellularLocation>
        <location evidence="1">Membrane</location>
        <topology evidence="1">Multi-pass membrane protein</topology>
    </subcellularLocation>
</comment>
<keyword evidence="3 8" id="KW-0813">Transport</keyword>
<comment type="caution">
    <text evidence="9">The sequence shown here is derived from an EMBL/GenBank/DDBJ whole genome shotgun (WGS) entry which is preliminary data.</text>
</comment>
<evidence type="ECO:0000256" key="3">
    <source>
        <dbReference type="ARBA" id="ARBA00022448"/>
    </source>
</evidence>
<dbReference type="Pfam" id="PF07690">
    <property type="entry name" value="MFS_1"/>
    <property type="match status" value="1"/>
</dbReference>
<dbReference type="Proteomes" id="UP000749293">
    <property type="component" value="Unassembled WGS sequence"/>
</dbReference>
<dbReference type="AlphaFoldDB" id="A0A9P4YVW4"/>
<dbReference type="EMBL" id="JAANYQ010000005">
    <property type="protein sequence ID" value="KAF4124073.1"/>
    <property type="molecule type" value="Genomic_DNA"/>
</dbReference>
<dbReference type="GO" id="GO:0015113">
    <property type="term" value="F:nitrite transmembrane transporter activity"/>
    <property type="evidence" value="ECO:0007669"/>
    <property type="project" value="InterPro"/>
</dbReference>
<dbReference type="GO" id="GO:0015112">
    <property type="term" value="F:nitrate transmembrane transporter activity"/>
    <property type="evidence" value="ECO:0007669"/>
    <property type="project" value="UniProtKB-UniRule"/>
</dbReference>
<dbReference type="PANTHER" id="PTHR23515">
    <property type="entry name" value="HIGH-AFFINITY NITRATE TRANSPORTER 2.3"/>
    <property type="match status" value="1"/>
</dbReference>
<feature type="transmembrane region" description="Helical" evidence="8">
    <location>
        <begin position="128"/>
        <end position="152"/>
    </location>
</feature>
<keyword evidence="7 8" id="KW-0472">Membrane</keyword>
<feature type="transmembrane region" description="Helical" evidence="8">
    <location>
        <begin position="500"/>
        <end position="520"/>
    </location>
</feature>
<feature type="transmembrane region" description="Helical" evidence="8">
    <location>
        <begin position="103"/>
        <end position="121"/>
    </location>
</feature>
<dbReference type="Gene3D" id="1.20.1250.20">
    <property type="entry name" value="MFS general substrate transporter like domains"/>
    <property type="match status" value="2"/>
</dbReference>
<evidence type="ECO:0000256" key="7">
    <source>
        <dbReference type="ARBA" id="ARBA00023136"/>
    </source>
</evidence>
<comment type="similarity">
    <text evidence="2 8">Belongs to the major facilitator superfamily. Nitrate/nitrite porter (TC 2.A.1.8) family.</text>
</comment>
<proteinExistence type="inferred from homology"/>
<feature type="transmembrane region" description="Helical" evidence="8">
    <location>
        <begin position="73"/>
        <end position="91"/>
    </location>
</feature>
<dbReference type="OrthoDB" id="434240at2759"/>
<keyword evidence="6 8" id="KW-0534">Nitrate assimilation</keyword>
<organism evidence="9 10">
    <name type="scientific">Geosmithia morbida</name>
    <dbReference type="NCBI Taxonomy" id="1094350"/>
    <lineage>
        <taxon>Eukaryota</taxon>
        <taxon>Fungi</taxon>
        <taxon>Dikarya</taxon>
        <taxon>Ascomycota</taxon>
        <taxon>Pezizomycotina</taxon>
        <taxon>Sordariomycetes</taxon>
        <taxon>Hypocreomycetidae</taxon>
        <taxon>Hypocreales</taxon>
        <taxon>Bionectriaceae</taxon>
        <taxon>Geosmithia</taxon>
    </lineage>
</organism>
<sequence length="529" mass="56984">MGFDIALLWRAPEVNPITKKARSVPILNPFDPYGRVFFFSWLGFMLAFWAWYTFPPLLSETIAKDINLTTTQVANSNIVSLAATFFLRFVVGPLCDQWGSRNVYAGLLMVGCLPIGMAPLVKDATGLYVCRFFIGVLGATFVPCQVWCTGFFDKNVVGTANAIAGGWGNAGGGLTYVIMPAIFDSFVHDEGMTEHKAWRVTFVVPLVCLLACSISMALLCAESPLGTWSEREQRIRENLATHSLQNQEIADVPGKVTGLRSSEGVLSDEEKGTISGSDKCSGPDNKIELFGREGEASMTKSEAYETAQGETIIKPTIREALPVFMSLQTLFLVCTYGCSFGGELALNAIVSSYFMKNFPHLDQRRAGNYGSIFGFLNFATRPLGGIVSDALYRCTGRNLWSKKLWVTFCGVATGVTLIIVGRVDPSAAEGSSLGLLVGLVALVAIFHELGNGANFGLVPHVHPFANGIVSGATGAGGNLGGVVFAIVFRFMNDGKDYAMALWVIGIMQLGINLAVCWIPPIPKGQIGGR</sequence>
<keyword evidence="10" id="KW-1185">Reference proteome</keyword>
<evidence type="ECO:0000313" key="9">
    <source>
        <dbReference type="EMBL" id="KAF4124073.1"/>
    </source>
</evidence>
<evidence type="ECO:0000256" key="2">
    <source>
        <dbReference type="ARBA" id="ARBA00008432"/>
    </source>
</evidence>
<dbReference type="GO" id="GO:0042128">
    <property type="term" value="P:nitrate assimilation"/>
    <property type="evidence" value="ECO:0007669"/>
    <property type="project" value="UniProtKB-UniRule"/>
</dbReference>
<gene>
    <name evidence="9" type="ORF">GMORB2_5789</name>
</gene>
<dbReference type="InterPro" id="IPR036259">
    <property type="entry name" value="MFS_trans_sf"/>
</dbReference>
<dbReference type="GO" id="GO:0005886">
    <property type="term" value="C:plasma membrane"/>
    <property type="evidence" value="ECO:0007669"/>
    <property type="project" value="UniProtKB-SubCell"/>
</dbReference>
<dbReference type="GeneID" id="55972014"/>